<dbReference type="Pfam" id="PF00072">
    <property type="entry name" value="Response_reg"/>
    <property type="match status" value="1"/>
</dbReference>
<organism evidence="3 4">
    <name type="scientific">Hwangdonia lutea</name>
    <dbReference type="NCBI Taxonomy" id="3075823"/>
    <lineage>
        <taxon>Bacteria</taxon>
        <taxon>Pseudomonadati</taxon>
        <taxon>Bacteroidota</taxon>
        <taxon>Flavobacteriia</taxon>
        <taxon>Flavobacteriales</taxon>
        <taxon>Flavobacteriaceae</taxon>
        <taxon>Hwangdonia</taxon>
    </lineage>
</organism>
<dbReference type="InterPro" id="IPR001789">
    <property type="entry name" value="Sig_transdc_resp-reg_receiver"/>
</dbReference>
<dbReference type="PROSITE" id="PS50110">
    <property type="entry name" value="RESPONSE_REGULATORY"/>
    <property type="match status" value="1"/>
</dbReference>
<dbReference type="Gene3D" id="3.40.50.2300">
    <property type="match status" value="1"/>
</dbReference>
<dbReference type="AlphaFoldDB" id="A0AA97HQC4"/>
<dbReference type="Proteomes" id="UP001302486">
    <property type="component" value="Chromosome"/>
</dbReference>
<dbReference type="SUPFAM" id="SSF52172">
    <property type="entry name" value="CheY-like"/>
    <property type="match status" value="1"/>
</dbReference>
<dbReference type="PANTHER" id="PTHR44520">
    <property type="entry name" value="RESPONSE REGULATOR RCP1-RELATED"/>
    <property type="match status" value="1"/>
</dbReference>
<name>A0AA97HQC4_9FLAO</name>
<keyword evidence="1" id="KW-0597">Phosphoprotein</keyword>
<dbReference type="KEGG" id="hws:RNZ46_12355"/>
<feature type="domain" description="Response regulatory" evidence="2">
    <location>
        <begin position="6"/>
        <end position="138"/>
    </location>
</feature>
<dbReference type="RefSeq" id="WP_316982471.1">
    <property type="nucleotide sequence ID" value="NZ_CP136521.1"/>
</dbReference>
<dbReference type="GO" id="GO:0000160">
    <property type="term" value="P:phosphorelay signal transduction system"/>
    <property type="evidence" value="ECO:0007669"/>
    <property type="project" value="InterPro"/>
</dbReference>
<keyword evidence="4" id="KW-1185">Reference proteome</keyword>
<protein>
    <submittedName>
        <fullName evidence="3">Response regulator</fullName>
    </submittedName>
</protein>
<accession>A0AA97HQC4</accession>
<dbReference type="SMART" id="SM00448">
    <property type="entry name" value="REC"/>
    <property type="match status" value="1"/>
</dbReference>
<evidence type="ECO:0000313" key="4">
    <source>
        <dbReference type="Proteomes" id="UP001302486"/>
    </source>
</evidence>
<evidence type="ECO:0000259" key="2">
    <source>
        <dbReference type="PROSITE" id="PS50110"/>
    </source>
</evidence>
<reference evidence="4" key="1">
    <citation type="submission" date="2024-06" db="EMBL/GenBank/DDBJ databases">
        <title>Hwangdonia haimaensis gen. nov., sp. nov., a member of the family Flavobacteriaceae isolated from the haima cold seep.</title>
        <authorList>
            <person name="Li J."/>
        </authorList>
    </citation>
    <scope>NUCLEOTIDE SEQUENCE [LARGE SCALE GENOMIC DNA]</scope>
    <source>
        <strain evidence="4">SCSIO 19198</strain>
    </source>
</reference>
<evidence type="ECO:0000313" key="3">
    <source>
        <dbReference type="EMBL" id="WOD42780.1"/>
    </source>
</evidence>
<gene>
    <name evidence="3" type="ORF">RNZ46_12355</name>
</gene>
<evidence type="ECO:0000256" key="1">
    <source>
        <dbReference type="PROSITE-ProRule" id="PRU00169"/>
    </source>
</evidence>
<dbReference type="EMBL" id="CP136521">
    <property type="protein sequence ID" value="WOD42780.1"/>
    <property type="molecule type" value="Genomic_DNA"/>
</dbReference>
<dbReference type="InterPro" id="IPR011006">
    <property type="entry name" value="CheY-like_superfamily"/>
</dbReference>
<dbReference type="InterPro" id="IPR052893">
    <property type="entry name" value="TCS_response_regulator"/>
</dbReference>
<proteinExistence type="predicted"/>
<feature type="modified residue" description="4-aspartylphosphate" evidence="1">
    <location>
        <position position="68"/>
    </location>
</feature>
<sequence>MKKFNSILLIDDDKATNEFHKIIIGLANVTDTIHAVQSGQEGLDYLTSKGFYNSKENSYPQPDLIFLDINMPAMNGFEFIEEYDKISDDQKGKHLIIMLTSSLNPDDKNLANKITHIKDFLSKPLTKDTVLDLRDKYLN</sequence>
<dbReference type="PANTHER" id="PTHR44520:SF2">
    <property type="entry name" value="RESPONSE REGULATOR RCP1"/>
    <property type="match status" value="1"/>
</dbReference>